<keyword evidence="1" id="KW-0479">Metal-binding</keyword>
<feature type="domain" description="Zn(2)-C6 fungal-type" evidence="12">
    <location>
        <begin position="115"/>
        <end position="144"/>
    </location>
</feature>
<dbReference type="Gene3D" id="4.10.240.10">
    <property type="entry name" value="Zn(2)-C6 fungal-type DNA-binding domain"/>
    <property type="match status" value="1"/>
</dbReference>
<dbReference type="InterPro" id="IPR001138">
    <property type="entry name" value="Zn2Cys6_DnaBD"/>
</dbReference>
<evidence type="ECO:0000256" key="7">
    <source>
        <dbReference type="ARBA" id="ARBA00023242"/>
    </source>
</evidence>
<organism evidence="14 15">
    <name type="scientific">Hyaloscypha bicolor E</name>
    <dbReference type="NCBI Taxonomy" id="1095630"/>
    <lineage>
        <taxon>Eukaryota</taxon>
        <taxon>Fungi</taxon>
        <taxon>Dikarya</taxon>
        <taxon>Ascomycota</taxon>
        <taxon>Pezizomycotina</taxon>
        <taxon>Leotiomycetes</taxon>
        <taxon>Helotiales</taxon>
        <taxon>Hyaloscyphaceae</taxon>
        <taxon>Hyaloscypha</taxon>
        <taxon>Hyaloscypha bicolor</taxon>
    </lineage>
</organism>
<keyword evidence="3 10" id="KW-0863">Zinc-finger</keyword>
<dbReference type="SUPFAM" id="SSF57667">
    <property type="entry name" value="beta-beta-alpha zinc fingers"/>
    <property type="match status" value="1"/>
</dbReference>
<evidence type="ECO:0000256" key="11">
    <source>
        <dbReference type="SAM" id="MobiDB-lite"/>
    </source>
</evidence>
<dbReference type="FunFam" id="3.30.160.60:FF:000340">
    <property type="entry name" value="zinc finger protein 473 isoform X1"/>
    <property type="match status" value="1"/>
</dbReference>
<dbReference type="GO" id="GO:0000981">
    <property type="term" value="F:DNA-binding transcription factor activity, RNA polymerase II-specific"/>
    <property type="evidence" value="ECO:0007669"/>
    <property type="project" value="InterPro"/>
</dbReference>
<keyword evidence="15" id="KW-1185">Reference proteome</keyword>
<dbReference type="Proteomes" id="UP000235371">
    <property type="component" value="Unassembled WGS sequence"/>
</dbReference>
<feature type="region of interest" description="Disordered" evidence="11">
    <location>
        <begin position="153"/>
        <end position="200"/>
    </location>
</feature>
<feature type="region of interest" description="Disordered" evidence="11">
    <location>
        <begin position="15"/>
        <end position="44"/>
    </location>
</feature>
<dbReference type="Pfam" id="PF00096">
    <property type="entry name" value="zf-C2H2"/>
    <property type="match status" value="2"/>
</dbReference>
<feature type="region of interest" description="Disordered" evidence="11">
    <location>
        <begin position="307"/>
        <end position="328"/>
    </location>
</feature>
<dbReference type="InterPro" id="IPR036236">
    <property type="entry name" value="Znf_C2H2_sf"/>
</dbReference>
<dbReference type="GO" id="GO:0003677">
    <property type="term" value="F:DNA binding"/>
    <property type="evidence" value="ECO:0007669"/>
    <property type="project" value="InterPro"/>
</dbReference>
<dbReference type="GO" id="GO:0005634">
    <property type="term" value="C:nucleus"/>
    <property type="evidence" value="ECO:0007669"/>
    <property type="project" value="UniProtKB-ARBA"/>
</dbReference>
<dbReference type="InParanoid" id="A0A2J6TGW0"/>
<dbReference type="PROSITE" id="PS00028">
    <property type="entry name" value="ZINC_FINGER_C2H2_1"/>
    <property type="match status" value="2"/>
</dbReference>
<evidence type="ECO:0000313" key="14">
    <source>
        <dbReference type="EMBL" id="PMD62250.1"/>
    </source>
</evidence>
<evidence type="ECO:0000256" key="6">
    <source>
        <dbReference type="ARBA" id="ARBA00023163"/>
    </source>
</evidence>
<evidence type="ECO:0000256" key="2">
    <source>
        <dbReference type="ARBA" id="ARBA00022737"/>
    </source>
</evidence>
<dbReference type="Gene3D" id="3.30.160.60">
    <property type="entry name" value="Classic Zinc Finger"/>
    <property type="match status" value="1"/>
</dbReference>
<evidence type="ECO:0000259" key="12">
    <source>
        <dbReference type="PROSITE" id="PS50048"/>
    </source>
</evidence>
<dbReference type="GO" id="GO:0006351">
    <property type="term" value="P:DNA-templated transcription"/>
    <property type="evidence" value="ECO:0007669"/>
    <property type="project" value="InterPro"/>
</dbReference>
<dbReference type="SMART" id="SM00066">
    <property type="entry name" value="GAL4"/>
    <property type="match status" value="1"/>
</dbReference>
<dbReference type="PANTHER" id="PTHR47660">
    <property type="entry name" value="TRANSCRIPTION FACTOR WITH C2H2 AND ZN(2)-CYS(6) DNA BINDING DOMAIN (EUROFUNG)-RELATED-RELATED"/>
    <property type="match status" value="1"/>
</dbReference>
<dbReference type="GeneID" id="36587803"/>
<accession>A0A2J6TGW0</accession>
<feature type="domain" description="C2H2-type" evidence="13">
    <location>
        <begin position="74"/>
        <end position="101"/>
    </location>
</feature>
<keyword evidence="7" id="KW-0539">Nucleus</keyword>
<dbReference type="EMBL" id="KZ613783">
    <property type="protein sequence ID" value="PMD62250.1"/>
    <property type="molecule type" value="Genomic_DNA"/>
</dbReference>
<dbReference type="SUPFAM" id="SSF57701">
    <property type="entry name" value="Zn2/Cys6 DNA-binding domain"/>
    <property type="match status" value="1"/>
</dbReference>
<evidence type="ECO:0000313" key="15">
    <source>
        <dbReference type="Proteomes" id="UP000235371"/>
    </source>
</evidence>
<dbReference type="GO" id="GO:0008270">
    <property type="term" value="F:zinc ion binding"/>
    <property type="evidence" value="ECO:0007669"/>
    <property type="project" value="UniProtKB-KW"/>
</dbReference>
<keyword evidence="5" id="KW-0805">Transcription regulation</keyword>
<evidence type="ECO:0000256" key="9">
    <source>
        <dbReference type="ARBA" id="ARBA00039490"/>
    </source>
</evidence>
<dbReference type="STRING" id="1095630.A0A2J6TGW0"/>
<dbReference type="InterPro" id="IPR007219">
    <property type="entry name" value="XnlR_reg_dom"/>
</dbReference>
<dbReference type="InterPro" id="IPR036864">
    <property type="entry name" value="Zn2-C6_fun-type_DNA-bd_sf"/>
</dbReference>
<evidence type="ECO:0000256" key="5">
    <source>
        <dbReference type="ARBA" id="ARBA00023015"/>
    </source>
</evidence>
<reference evidence="14 15" key="1">
    <citation type="submission" date="2016-04" db="EMBL/GenBank/DDBJ databases">
        <title>A degradative enzymes factory behind the ericoid mycorrhizal symbiosis.</title>
        <authorList>
            <consortium name="DOE Joint Genome Institute"/>
            <person name="Martino E."/>
            <person name="Morin E."/>
            <person name="Grelet G."/>
            <person name="Kuo A."/>
            <person name="Kohler A."/>
            <person name="Daghino S."/>
            <person name="Barry K."/>
            <person name="Choi C."/>
            <person name="Cichocki N."/>
            <person name="Clum A."/>
            <person name="Copeland A."/>
            <person name="Hainaut M."/>
            <person name="Haridas S."/>
            <person name="Labutti K."/>
            <person name="Lindquist E."/>
            <person name="Lipzen A."/>
            <person name="Khouja H.-R."/>
            <person name="Murat C."/>
            <person name="Ohm R."/>
            <person name="Olson A."/>
            <person name="Spatafora J."/>
            <person name="Veneault-Fourrey C."/>
            <person name="Henrissat B."/>
            <person name="Grigoriev I."/>
            <person name="Martin F."/>
            <person name="Perotto S."/>
        </authorList>
    </citation>
    <scope>NUCLEOTIDE SEQUENCE [LARGE SCALE GENOMIC DNA]</scope>
    <source>
        <strain evidence="14 15">E</strain>
    </source>
</reference>
<dbReference type="CDD" id="cd12148">
    <property type="entry name" value="fungal_TF_MHR"/>
    <property type="match status" value="1"/>
</dbReference>
<dbReference type="SMART" id="SM00355">
    <property type="entry name" value="ZnF_C2H2"/>
    <property type="match status" value="2"/>
</dbReference>
<feature type="compositionally biased region" description="Low complexity" evidence="11">
    <location>
        <begin position="158"/>
        <end position="169"/>
    </location>
</feature>
<dbReference type="Pfam" id="PF00172">
    <property type="entry name" value="Zn_clus"/>
    <property type="match status" value="1"/>
</dbReference>
<keyword evidence="4" id="KW-0862">Zinc</keyword>
<evidence type="ECO:0000256" key="10">
    <source>
        <dbReference type="PROSITE-ProRule" id="PRU00042"/>
    </source>
</evidence>
<keyword evidence="6" id="KW-0804">Transcription</keyword>
<dbReference type="RefSeq" id="XP_024739154.1">
    <property type="nucleotide sequence ID" value="XM_024879726.1"/>
</dbReference>
<dbReference type="PROSITE" id="PS50157">
    <property type="entry name" value="ZINC_FINGER_C2H2_2"/>
    <property type="match status" value="2"/>
</dbReference>
<dbReference type="AlphaFoldDB" id="A0A2J6TGW0"/>
<gene>
    <name evidence="14" type="ORF">K444DRAFT_610348</name>
</gene>
<feature type="domain" description="C2H2-type" evidence="13">
    <location>
        <begin position="46"/>
        <end position="73"/>
    </location>
</feature>
<evidence type="ECO:0000256" key="1">
    <source>
        <dbReference type="ARBA" id="ARBA00022723"/>
    </source>
</evidence>
<protein>
    <recommendedName>
        <fullName evidence="9">pH-response transcription factor pacC/RIM101</fullName>
    </recommendedName>
</protein>
<dbReference type="Pfam" id="PF04082">
    <property type="entry name" value="Fungal_trans"/>
    <property type="match status" value="1"/>
</dbReference>
<comment type="similarity">
    <text evidence="8">Belongs to the pacC/RIM101 family.</text>
</comment>
<dbReference type="PROSITE" id="PS50048">
    <property type="entry name" value="ZN2_CY6_FUNGAL_2"/>
    <property type="match status" value="1"/>
</dbReference>
<name>A0A2J6TGW0_9HELO</name>
<dbReference type="CDD" id="cd00067">
    <property type="entry name" value="GAL4"/>
    <property type="match status" value="1"/>
</dbReference>
<dbReference type="OrthoDB" id="40579at2759"/>
<evidence type="ECO:0000259" key="13">
    <source>
        <dbReference type="PROSITE" id="PS50157"/>
    </source>
</evidence>
<evidence type="ECO:0000256" key="3">
    <source>
        <dbReference type="ARBA" id="ARBA00022771"/>
    </source>
</evidence>
<dbReference type="PANTHER" id="PTHR47660:SF2">
    <property type="entry name" value="TRANSCRIPTION FACTOR WITH C2H2 AND ZN(2)-CYS(6) DNA BINDING DOMAIN (EUROFUNG)"/>
    <property type="match status" value="1"/>
</dbReference>
<feature type="compositionally biased region" description="Polar residues" evidence="11">
    <location>
        <begin position="307"/>
        <end position="320"/>
    </location>
</feature>
<evidence type="ECO:0000256" key="8">
    <source>
        <dbReference type="ARBA" id="ARBA00038089"/>
    </source>
</evidence>
<keyword evidence="2" id="KW-0677">Repeat</keyword>
<evidence type="ECO:0000256" key="4">
    <source>
        <dbReference type="ARBA" id="ARBA00022833"/>
    </source>
</evidence>
<dbReference type="InterPro" id="IPR013087">
    <property type="entry name" value="Znf_C2H2_type"/>
</dbReference>
<proteinExistence type="inferred from homology"/>
<sequence length="917" mass="101828">MDLLCHAIGFSETQLSNGADPEHSLSPLRPSEPHPKETPSRTASNRRCHICGRCYERADHLNRHLKSHENARPHKCNRCSKSFNRADLLNRHQAAHDRPPAERPTIERGNRAATACVACVNAKAKCQDQKPCTRCQARGISCQIFGDGAQSKRGRAASNLGSRSNLGSGSQVGEDNTRDERFEGNGTFSSEDNRHHMDDTSGLYLSNSMAEDSVLDPTLAAHVISTKNFQYDTHASNSTYDNEIQTSANLNNTFSAYGDIALQGDGQFDNDFGLVPRNSYFSQDLDFGMWDFDLDTVELAGLNHSNTSLSGTDLNQSPKPSTRAPKEASKRYAAFERSPWLWTPTKNDQTMIDQQDLNLDEDTIPAVLTPASPAAIIDEFTSCCIHHKERDKMLSLVFAIPAATTKSPYLPSLTLLNSIIQVYFVQESFKVDQLIHVGTFDPSKALPQLHTAIVAAGSSLISTPAIWKMGLALQEVVRHSVANYWEEDNSHTRNLQAIQAFMIGLDIGLWSGFKRKMEIAESFAQPIIIMLRRAGAFAPAANQSSADPRPEDSEAVLESKWRKWAERESFKRLVLHLFIHDIQASIGLQKPPLISVTELRFQLPAARNLWLAKTAPEWRDLSLSSHPKQEVPAFADAIHRTNLRQYSSQADIPLTTVALLHGHWGQIYSLSESRKFFPSSKSTHRLWLHTAYTELYQDLSSFSLLIPSLTNNSTRAILVSEFLQMILHISLEDLHRFAGKFGEEETRKAGEEFAAWARTKEARIAIWHAGQVFRAAKGLMQAQNRGFNAIALYYATLTLWAYGHAVSIMEDHLPSTGSQNVILNEQETSSSTLFLASSQGFPFLSVPGRDSSGVKSLIALAEPDKVLGVARDIFRSNYPVFEEGLPPLVENLCILLKDLGNLPGSRISRAPSEGVAR</sequence>